<accession>X1ABM0</accession>
<dbReference type="AlphaFoldDB" id="X1ABM0"/>
<gene>
    <name evidence="1" type="ORF">S01H4_18116</name>
</gene>
<name>X1ABM0_9ZZZZ</name>
<sequence length="91" mass="10945">MAIIDSLKFKTLEHKEKFELRDLLWELFEDYYSDSFAVKIPQNLYFKQLKNPKYYVNVIHFDDKNYKKEIIGICEYAVINDSNPVFPKSVN</sequence>
<comment type="caution">
    <text evidence="1">The sequence shown here is derived from an EMBL/GenBank/DDBJ whole genome shotgun (WGS) entry which is preliminary data.</text>
</comment>
<organism evidence="1">
    <name type="scientific">marine sediment metagenome</name>
    <dbReference type="NCBI Taxonomy" id="412755"/>
    <lineage>
        <taxon>unclassified sequences</taxon>
        <taxon>metagenomes</taxon>
        <taxon>ecological metagenomes</taxon>
    </lineage>
</organism>
<evidence type="ECO:0000313" key="1">
    <source>
        <dbReference type="EMBL" id="GAG67352.1"/>
    </source>
</evidence>
<dbReference type="EMBL" id="BART01008018">
    <property type="protein sequence ID" value="GAG67352.1"/>
    <property type="molecule type" value="Genomic_DNA"/>
</dbReference>
<reference evidence="1" key="1">
    <citation type="journal article" date="2014" name="Front. Microbiol.">
        <title>High frequency of phylogenetically diverse reductive dehalogenase-homologous genes in deep subseafloor sedimentary metagenomes.</title>
        <authorList>
            <person name="Kawai M."/>
            <person name="Futagami T."/>
            <person name="Toyoda A."/>
            <person name="Takaki Y."/>
            <person name="Nishi S."/>
            <person name="Hori S."/>
            <person name="Arai W."/>
            <person name="Tsubouchi T."/>
            <person name="Morono Y."/>
            <person name="Uchiyama I."/>
            <person name="Ito T."/>
            <person name="Fujiyama A."/>
            <person name="Inagaki F."/>
            <person name="Takami H."/>
        </authorList>
    </citation>
    <scope>NUCLEOTIDE SEQUENCE</scope>
    <source>
        <strain evidence="1">Expedition CK06-06</strain>
    </source>
</reference>
<protein>
    <submittedName>
        <fullName evidence="1">Uncharacterized protein</fullName>
    </submittedName>
</protein>
<proteinExistence type="predicted"/>
<feature type="non-terminal residue" evidence="1">
    <location>
        <position position="91"/>
    </location>
</feature>